<dbReference type="NCBIfam" id="TIGR00756">
    <property type="entry name" value="PPR"/>
    <property type="match status" value="2"/>
</dbReference>
<evidence type="ECO:0000313" key="4">
    <source>
        <dbReference type="EMBL" id="RXI01314.1"/>
    </source>
</evidence>
<proteinExistence type="predicted"/>
<dbReference type="InterPro" id="IPR011990">
    <property type="entry name" value="TPR-like_helical_dom_sf"/>
</dbReference>
<dbReference type="FunFam" id="3.40.50.720:FF:000349">
    <property type="entry name" value="Uncharacterized protein At1g32220, chloroplastic"/>
    <property type="match status" value="1"/>
</dbReference>
<dbReference type="AlphaFoldDB" id="A0A498K4W9"/>
<name>A0A498K4W9_MALDO</name>
<dbReference type="GO" id="GO:0009451">
    <property type="term" value="P:RNA modification"/>
    <property type="evidence" value="ECO:0007669"/>
    <property type="project" value="InterPro"/>
</dbReference>
<dbReference type="InterPro" id="IPR002885">
    <property type="entry name" value="PPR_rpt"/>
</dbReference>
<organism evidence="4 5">
    <name type="scientific">Malus domestica</name>
    <name type="common">Apple</name>
    <name type="synonym">Pyrus malus</name>
    <dbReference type="NCBI Taxonomy" id="3750"/>
    <lineage>
        <taxon>Eukaryota</taxon>
        <taxon>Viridiplantae</taxon>
        <taxon>Streptophyta</taxon>
        <taxon>Embryophyta</taxon>
        <taxon>Tracheophyta</taxon>
        <taxon>Spermatophyta</taxon>
        <taxon>Magnoliopsida</taxon>
        <taxon>eudicotyledons</taxon>
        <taxon>Gunneridae</taxon>
        <taxon>Pentapetalae</taxon>
        <taxon>rosids</taxon>
        <taxon>fabids</taxon>
        <taxon>Rosales</taxon>
        <taxon>Rosaceae</taxon>
        <taxon>Amygdaloideae</taxon>
        <taxon>Maleae</taxon>
        <taxon>Malus</taxon>
    </lineage>
</organism>
<dbReference type="PANTHER" id="PTHR47926">
    <property type="entry name" value="PENTATRICOPEPTIDE REPEAT-CONTAINING PROTEIN"/>
    <property type="match status" value="1"/>
</dbReference>
<dbReference type="GO" id="GO:0003723">
    <property type="term" value="F:RNA binding"/>
    <property type="evidence" value="ECO:0007669"/>
    <property type="project" value="InterPro"/>
</dbReference>
<evidence type="ECO:0000313" key="5">
    <source>
        <dbReference type="Proteomes" id="UP000290289"/>
    </source>
</evidence>
<dbReference type="InterPro" id="IPR016040">
    <property type="entry name" value="NAD(P)-bd_dom"/>
</dbReference>
<protein>
    <recommendedName>
        <fullName evidence="3">NAD(P)-binding domain-containing protein</fullName>
    </recommendedName>
</protein>
<keyword evidence="5" id="KW-1185">Reference proteome</keyword>
<dbReference type="Gene3D" id="1.25.40.10">
    <property type="entry name" value="Tetratricopeptide repeat domain"/>
    <property type="match status" value="3"/>
</dbReference>
<feature type="repeat" description="PPR" evidence="2">
    <location>
        <begin position="474"/>
        <end position="508"/>
    </location>
</feature>
<dbReference type="InterPro" id="IPR036291">
    <property type="entry name" value="NAD(P)-bd_dom_sf"/>
</dbReference>
<feature type="repeat" description="PPR" evidence="2">
    <location>
        <begin position="658"/>
        <end position="692"/>
    </location>
</feature>
<dbReference type="Proteomes" id="UP000290289">
    <property type="component" value="Chromosome 4"/>
</dbReference>
<dbReference type="Gene3D" id="3.40.50.720">
    <property type="entry name" value="NAD(P)-binding Rossmann-like Domain"/>
    <property type="match status" value="1"/>
</dbReference>
<dbReference type="Pfam" id="PF01535">
    <property type="entry name" value="PPR"/>
    <property type="match status" value="1"/>
</dbReference>
<dbReference type="Pfam" id="PF13041">
    <property type="entry name" value="PPR_2"/>
    <property type="match status" value="2"/>
</dbReference>
<dbReference type="PROSITE" id="PS51375">
    <property type="entry name" value="PPR"/>
    <property type="match status" value="3"/>
</dbReference>
<dbReference type="EMBL" id="RDQH01000330">
    <property type="protein sequence ID" value="RXI01314.1"/>
    <property type="molecule type" value="Genomic_DNA"/>
</dbReference>
<reference evidence="4 5" key="1">
    <citation type="submission" date="2018-10" db="EMBL/GenBank/DDBJ databases">
        <title>A high-quality apple genome assembly.</title>
        <authorList>
            <person name="Hu J."/>
        </authorList>
    </citation>
    <scope>NUCLEOTIDE SEQUENCE [LARGE SCALE GENOMIC DNA]</scope>
    <source>
        <strain evidence="5">cv. HFTH1</strain>
        <tissue evidence="4">Young leaf</tissue>
    </source>
</reference>
<dbReference type="InterPro" id="IPR046960">
    <property type="entry name" value="PPR_At4g14850-like_plant"/>
</dbReference>
<dbReference type="FunFam" id="1.25.40.10:FF:000694">
    <property type="entry name" value="Pentatricopeptide repeat-containing protein At3g50420"/>
    <property type="match status" value="1"/>
</dbReference>
<feature type="domain" description="NAD(P)-binding" evidence="3">
    <location>
        <begin position="65"/>
        <end position="191"/>
    </location>
</feature>
<accession>A0A498K4W9</accession>
<feature type="repeat" description="PPR" evidence="2">
    <location>
        <begin position="575"/>
        <end position="609"/>
    </location>
</feature>
<evidence type="ECO:0000259" key="3">
    <source>
        <dbReference type="Pfam" id="PF13460"/>
    </source>
</evidence>
<gene>
    <name evidence="4" type="ORF">DVH24_001548</name>
</gene>
<keyword evidence="1" id="KW-0677">Repeat</keyword>
<evidence type="ECO:0000256" key="2">
    <source>
        <dbReference type="PROSITE-ProRule" id="PRU00708"/>
    </source>
</evidence>
<dbReference type="SUPFAM" id="SSF51735">
    <property type="entry name" value="NAD(P)-binding Rossmann-fold domains"/>
    <property type="match status" value="1"/>
</dbReference>
<comment type="caution">
    <text evidence="4">The sequence shown here is derived from an EMBL/GenBank/DDBJ whole genome shotgun (WGS) entry which is preliminary data.</text>
</comment>
<sequence>MSSFLHFPAVSTLPSSFPGAFFPARPKPTSLFHHRYGEVNVKTDFNSATIDVVADVKPERVVVLGGTGFVGSAICKAAVSRGIEVVGVSRSGRPTYSGAWIDQVNWVPGDVFYVNWDEVLIGATAVVSTIGGFGSEEQMQRINGEANVVAVNAAKDYGVPKFVLISVHDYNLPPFLLSSGYFTGKRKAESEVLSKYPNSGIVLRPGFIYGKRRVDGFEIPLDLIGEPLERFIKATENFTKPLSSLPASDLLLAPPVSVDDVALAAINGIRDDDFFGIFTIAQIKEAAEKVRVFCISNVTCIDTSSPEGHPLRPLLFGNVNMAHSQASGTGLVIGRKPETQTENLSPLTKMKRLKPPLPLTFYKSQPSQPPPSLSPNLKNQKFSNDYIISLCKQKLYREAIEAFKFLQTNTNLPIFPTTYTNLVSACSSLRSLEHGRKIHGHILASNDHPDIIFQIHIPNMYGKCGSFGDARKRNVVSWTSLISGYSQNSQEDKAIEYYFQMLRSGCMPDHFTFGSVVKACSGLGNELLGRQLPAHVIKSETGSHPIAQNALTSMYTKFGLIADAFDVFSRVPTKDLISWGSMIAGFSQLGFDKEALDHFKEMLRQGAYQPNEFIFGSAFSACGRLLKPEFGKQIHGMCTKFGLGRDIFAGCSPCDMPDLVSWNAIISGFSNAGDSDEALSFFSQMRHKGLIPDEVSVLPILTACTSPSTLYQGMQIHSYIIKGAFDSIVIVSNALLTMYAKCSNLYDAFLVFEDIGNHADLVS</sequence>
<evidence type="ECO:0000256" key="1">
    <source>
        <dbReference type="ARBA" id="ARBA00022737"/>
    </source>
</evidence>
<dbReference type="Pfam" id="PF13460">
    <property type="entry name" value="NAD_binding_10"/>
    <property type="match status" value="1"/>
</dbReference>